<dbReference type="AlphaFoldDB" id="X6LXB5"/>
<sequence>MSLKSSTNALHIDYQQQTALILVKKKNKIFTTILKSIIGGVKTINISKKSRSKKLEPTIKKLKEHCKSQNKLASLFDDHNQLIDICYIRLTLLRQRYFPEKSEWTSNNEEDNNEAIEEEKEEKDSEEWLNTLDYFMTYGSGQKTVEFQDFWVEDKEREKRKENEETVRIRHISIRGKAGSRTQVIAYLWAKNEMQFQWLLHIPFGRIAHVFDNDKDSDSDNITNQWLKVMDALNIPKWNSNDTKIVYSKNGLVILNGFDAIASELNQNPGLKRWLRYCIESKNYRAIVTNRSEKCETD</sequence>
<evidence type="ECO:0000313" key="3">
    <source>
        <dbReference type="Proteomes" id="UP000023152"/>
    </source>
</evidence>
<feature type="compositionally biased region" description="Acidic residues" evidence="1">
    <location>
        <begin position="108"/>
        <end position="125"/>
    </location>
</feature>
<protein>
    <submittedName>
        <fullName evidence="2">Uncharacterized protein</fullName>
    </submittedName>
</protein>
<dbReference type="EMBL" id="ASPP01027299">
    <property type="protein sequence ID" value="ETO06264.1"/>
    <property type="molecule type" value="Genomic_DNA"/>
</dbReference>
<gene>
    <name evidence="2" type="ORF">RFI_31133</name>
</gene>
<feature type="region of interest" description="Disordered" evidence="1">
    <location>
        <begin position="103"/>
        <end position="125"/>
    </location>
</feature>
<accession>X6LXB5</accession>
<evidence type="ECO:0000313" key="2">
    <source>
        <dbReference type="EMBL" id="ETO06264.1"/>
    </source>
</evidence>
<keyword evidence="3" id="KW-1185">Reference proteome</keyword>
<name>X6LXB5_RETFI</name>
<dbReference type="Proteomes" id="UP000023152">
    <property type="component" value="Unassembled WGS sequence"/>
</dbReference>
<organism evidence="2 3">
    <name type="scientific">Reticulomyxa filosa</name>
    <dbReference type="NCBI Taxonomy" id="46433"/>
    <lineage>
        <taxon>Eukaryota</taxon>
        <taxon>Sar</taxon>
        <taxon>Rhizaria</taxon>
        <taxon>Retaria</taxon>
        <taxon>Foraminifera</taxon>
        <taxon>Monothalamids</taxon>
        <taxon>Reticulomyxidae</taxon>
        <taxon>Reticulomyxa</taxon>
    </lineage>
</organism>
<evidence type="ECO:0000256" key="1">
    <source>
        <dbReference type="SAM" id="MobiDB-lite"/>
    </source>
</evidence>
<reference evidence="2 3" key="1">
    <citation type="journal article" date="2013" name="Curr. Biol.">
        <title>The Genome of the Foraminiferan Reticulomyxa filosa.</title>
        <authorList>
            <person name="Glockner G."/>
            <person name="Hulsmann N."/>
            <person name="Schleicher M."/>
            <person name="Noegel A.A."/>
            <person name="Eichinger L."/>
            <person name="Gallinger C."/>
            <person name="Pawlowski J."/>
            <person name="Sierra R."/>
            <person name="Euteneuer U."/>
            <person name="Pillet L."/>
            <person name="Moustafa A."/>
            <person name="Platzer M."/>
            <person name="Groth M."/>
            <person name="Szafranski K."/>
            <person name="Schliwa M."/>
        </authorList>
    </citation>
    <scope>NUCLEOTIDE SEQUENCE [LARGE SCALE GENOMIC DNA]</scope>
</reference>
<proteinExistence type="predicted"/>
<comment type="caution">
    <text evidence="2">The sequence shown here is derived from an EMBL/GenBank/DDBJ whole genome shotgun (WGS) entry which is preliminary data.</text>
</comment>